<name>A0A1D6ESJ0_MAIZE</name>
<reference evidence="4" key="1">
    <citation type="submission" date="2015-12" db="EMBL/GenBank/DDBJ databases">
        <title>Update maize B73 reference genome by single molecule sequencing technologies.</title>
        <authorList>
            <consortium name="Maize Genome Sequencing Project"/>
            <person name="Ware D."/>
        </authorList>
    </citation>
    <scope>NUCLEOTIDE SEQUENCE [LARGE SCALE GENOMIC DNA]</scope>
    <source>
        <tissue evidence="4">Seedling</tissue>
    </source>
</reference>
<evidence type="ECO:0000313" key="4">
    <source>
        <dbReference type="EMBL" id="ONM22675.1"/>
    </source>
</evidence>
<dbReference type="ExpressionAtlas" id="A0A1D6ESJ0">
    <property type="expression patterns" value="baseline and differential"/>
</dbReference>
<feature type="signal peptide" evidence="3">
    <location>
        <begin position="1"/>
        <end position="28"/>
    </location>
</feature>
<accession>A0A1D6ESJ0</accession>
<dbReference type="InParanoid" id="A0A1D6ESJ0"/>
<keyword evidence="1" id="KW-0175">Coiled coil</keyword>
<proteinExistence type="predicted"/>
<organism evidence="4">
    <name type="scientific">Zea mays</name>
    <name type="common">Maize</name>
    <dbReference type="NCBI Taxonomy" id="4577"/>
    <lineage>
        <taxon>Eukaryota</taxon>
        <taxon>Viridiplantae</taxon>
        <taxon>Streptophyta</taxon>
        <taxon>Embryophyta</taxon>
        <taxon>Tracheophyta</taxon>
        <taxon>Spermatophyta</taxon>
        <taxon>Magnoliopsida</taxon>
        <taxon>Liliopsida</taxon>
        <taxon>Poales</taxon>
        <taxon>Poaceae</taxon>
        <taxon>PACMAD clade</taxon>
        <taxon>Panicoideae</taxon>
        <taxon>Andropogonodae</taxon>
        <taxon>Andropogoneae</taxon>
        <taxon>Tripsacinae</taxon>
        <taxon>Zea</taxon>
    </lineage>
</organism>
<evidence type="ECO:0000256" key="3">
    <source>
        <dbReference type="SAM" id="SignalP"/>
    </source>
</evidence>
<dbReference type="IntAct" id="A0A1D6ESJ0">
    <property type="interactions" value="1"/>
</dbReference>
<dbReference type="PANTHER" id="PTHR34360:SF4">
    <property type="entry name" value="OS09G0497700 PROTEIN"/>
    <property type="match status" value="1"/>
</dbReference>
<feature type="chain" id="PRO_5010803796" evidence="3">
    <location>
        <begin position="29"/>
        <end position="493"/>
    </location>
</feature>
<protein>
    <submittedName>
        <fullName evidence="4">Myosin heavy chain-related</fullName>
    </submittedName>
</protein>
<dbReference type="AlphaFoldDB" id="A0A1D6ESJ0"/>
<dbReference type="EMBL" id="CM007648">
    <property type="protein sequence ID" value="ONM22675.1"/>
    <property type="molecule type" value="Genomic_DNA"/>
</dbReference>
<dbReference type="SUPFAM" id="SSF58113">
    <property type="entry name" value="Apolipoprotein A-I"/>
    <property type="match status" value="1"/>
</dbReference>
<dbReference type="Gene3D" id="1.20.120.20">
    <property type="entry name" value="Apolipoprotein"/>
    <property type="match status" value="1"/>
</dbReference>
<feature type="transmembrane region" description="Helical" evidence="2">
    <location>
        <begin position="407"/>
        <end position="438"/>
    </location>
</feature>
<evidence type="ECO:0000256" key="1">
    <source>
        <dbReference type="SAM" id="Coils"/>
    </source>
</evidence>
<keyword evidence="2" id="KW-0812">Transmembrane</keyword>
<keyword evidence="2" id="KW-0472">Membrane</keyword>
<sequence>MWIASRLFLAAAALLMAVLLLVAGPVAAQDAAVEGVAPPAEEIAANARAKEAAVLAAELVQLRAKISALESRIAEQNLEFKTKNDAIETLNMIVKEKSQKIATMQNEVTSLEAKGSLAAEEQASKANALAIELKKQVTEKLKKDITEQKIKKAALEARAGNADKKVQELNMKLEKLQRTSSDQKRRIQKTEHALKAAEEELMKAQLETTTKVKQLREVHGAWLPPWLATHAARSMEVMSNHWNEHGKPAFDSFLQKASEKTVQTKKWAEPHLETAKTKWMPVAKEKWVTLKKHAKPYVQMVSEKSLEAYQTSSDFVRPHLVNAHQVVDPYFQEAKKLSKPYVDQIATATKPHVEKVRTALKPYTERARHVYGQFLETATTYHQQAQATISDYLHRHEFTKQFVTKELVWYLASALLVTPFFVLYTLLTETFWFVLHFWCPAIPRRRRKHLGAVIPTMVIGDISAGMLTSKTLINHGHYFFYNDLGSLTIYLSL</sequence>
<gene>
    <name evidence="4" type="ORF">ZEAMMB73_Zm00001d006052</name>
</gene>
<keyword evidence="3" id="KW-0732">Signal</keyword>
<dbReference type="PANTHER" id="PTHR34360">
    <property type="entry name" value="OS08G0519400 PROTEIN"/>
    <property type="match status" value="1"/>
</dbReference>
<dbReference type="SMR" id="A0A1D6ESJ0"/>
<feature type="coiled-coil region" evidence="1">
    <location>
        <begin position="52"/>
        <end position="114"/>
    </location>
</feature>
<feature type="coiled-coil region" evidence="1">
    <location>
        <begin position="138"/>
        <end position="207"/>
    </location>
</feature>
<keyword evidence="2" id="KW-1133">Transmembrane helix</keyword>
<evidence type="ECO:0000256" key="2">
    <source>
        <dbReference type="SAM" id="Phobius"/>
    </source>
</evidence>
<dbReference type="STRING" id="4577.A0A1D6ESJ0"/>